<dbReference type="SMART" id="SM00388">
    <property type="entry name" value="HisKA"/>
    <property type="match status" value="1"/>
</dbReference>
<dbReference type="CDD" id="cd00082">
    <property type="entry name" value="HisKA"/>
    <property type="match status" value="1"/>
</dbReference>
<evidence type="ECO:0000256" key="1">
    <source>
        <dbReference type="ARBA" id="ARBA00000085"/>
    </source>
</evidence>
<dbReference type="Pfam" id="PF02518">
    <property type="entry name" value="HATPase_c"/>
    <property type="match status" value="1"/>
</dbReference>
<feature type="domain" description="Histidine kinase" evidence="10">
    <location>
        <begin position="280"/>
        <end position="488"/>
    </location>
</feature>
<dbReference type="InterPro" id="IPR036097">
    <property type="entry name" value="HisK_dim/P_sf"/>
</dbReference>
<dbReference type="InterPro" id="IPR005467">
    <property type="entry name" value="His_kinase_dom"/>
</dbReference>
<evidence type="ECO:0000256" key="2">
    <source>
        <dbReference type="ARBA" id="ARBA00012438"/>
    </source>
</evidence>
<dbReference type="PROSITE" id="PS50109">
    <property type="entry name" value="HIS_KIN"/>
    <property type="match status" value="1"/>
</dbReference>
<evidence type="ECO:0000313" key="12">
    <source>
        <dbReference type="Proteomes" id="UP000184603"/>
    </source>
</evidence>
<keyword evidence="9" id="KW-1133">Transmembrane helix</keyword>
<dbReference type="PANTHER" id="PTHR43065">
    <property type="entry name" value="SENSOR HISTIDINE KINASE"/>
    <property type="match status" value="1"/>
</dbReference>
<dbReference type="InterPro" id="IPR004358">
    <property type="entry name" value="Sig_transdc_His_kin-like_C"/>
</dbReference>
<dbReference type="InterPro" id="IPR003661">
    <property type="entry name" value="HisK_dim/P_dom"/>
</dbReference>
<dbReference type="STRING" id="1121416.SAMN02745220_00737"/>
<dbReference type="Gene3D" id="1.10.287.130">
    <property type="match status" value="1"/>
</dbReference>
<evidence type="ECO:0000259" key="10">
    <source>
        <dbReference type="PROSITE" id="PS50109"/>
    </source>
</evidence>
<dbReference type="InterPro" id="IPR036890">
    <property type="entry name" value="HATPase_C_sf"/>
</dbReference>
<dbReference type="RefSeq" id="WP_073612104.1">
    <property type="nucleotide sequence ID" value="NZ_FRFE01000003.1"/>
</dbReference>
<evidence type="ECO:0000256" key="3">
    <source>
        <dbReference type="ARBA" id="ARBA00022553"/>
    </source>
</evidence>
<keyword evidence="6 11" id="KW-0418">Kinase</keyword>
<dbReference type="EC" id="2.7.13.3" evidence="2"/>
<sequence>MVKLRKGGKKTQDLVQQQKLDAGLQPFKLVKYFTFTSLAVILIFTLFLSWAISQNAKKVMLKQSEEYSMVLAENLNQQVFRRFVLPTVVRFGNIALSNPEQFGTLDAVVKSVIQGMKIESVTIYDSSMNIVSYSTVDDIVGIKDLGGVEYELALSGVANSRLLYSGSVVNLLPETKSLSCELRTFIPFRQVRDTGEPSDLIMGVIEIQKDLSKEYENIIRLQGSIIAVSGTVMAVLFLVLRTIVSRAGRIMEGKALERLRLEEQLNQAERLAHLGTMVATVSHEIKSPLGIVRSTAEILEKRIKKVAPGSEHLARIIVDETSRLNDIVMEFLDFARPQETKLQPGNINELVEKALIFIAHKLEEQHIELVKELQADLPLVHLDPEQLYRALLNILVNGIQAMPDGGSLKVRTQIGSKGKVVLAISDNGIGMNEETAEQIFKPFFTDKHKGTGLGLSITKNIIDGHNGEIHIESAINAGTTFFISLPTA</sequence>
<dbReference type="Pfam" id="PF00512">
    <property type="entry name" value="HisKA"/>
    <property type="match status" value="1"/>
</dbReference>
<keyword evidence="9" id="KW-0472">Membrane</keyword>
<proteinExistence type="predicted"/>
<feature type="transmembrane region" description="Helical" evidence="9">
    <location>
        <begin position="29"/>
        <end position="52"/>
    </location>
</feature>
<dbReference type="AlphaFoldDB" id="A0A1M7XZJ9"/>
<keyword evidence="9" id="KW-0812">Transmembrane</keyword>
<dbReference type="InterPro" id="IPR003594">
    <property type="entry name" value="HATPase_dom"/>
</dbReference>
<keyword evidence="5" id="KW-0547">Nucleotide-binding</keyword>
<dbReference type="GO" id="GO:0005524">
    <property type="term" value="F:ATP binding"/>
    <property type="evidence" value="ECO:0007669"/>
    <property type="project" value="UniProtKB-KW"/>
</dbReference>
<gene>
    <name evidence="11" type="ORF">SAMN02745220_00737</name>
</gene>
<dbReference type="SMART" id="SM00387">
    <property type="entry name" value="HATPase_c"/>
    <property type="match status" value="1"/>
</dbReference>
<feature type="transmembrane region" description="Helical" evidence="9">
    <location>
        <begin position="221"/>
        <end position="244"/>
    </location>
</feature>
<reference evidence="11 12" key="1">
    <citation type="submission" date="2016-12" db="EMBL/GenBank/DDBJ databases">
        <authorList>
            <person name="Song W.-J."/>
            <person name="Kurnit D.M."/>
        </authorList>
    </citation>
    <scope>NUCLEOTIDE SEQUENCE [LARGE SCALE GENOMIC DNA]</scope>
    <source>
        <strain evidence="11 12">DSM 18488</strain>
    </source>
</reference>
<comment type="catalytic activity">
    <reaction evidence="1">
        <text>ATP + protein L-histidine = ADP + protein N-phospho-L-histidine.</text>
        <dbReference type="EC" id="2.7.13.3"/>
    </reaction>
</comment>
<evidence type="ECO:0000256" key="8">
    <source>
        <dbReference type="ARBA" id="ARBA00023012"/>
    </source>
</evidence>
<dbReference type="PANTHER" id="PTHR43065:SF10">
    <property type="entry name" value="PEROXIDE STRESS-ACTIVATED HISTIDINE KINASE MAK3"/>
    <property type="match status" value="1"/>
</dbReference>
<dbReference type="Gene3D" id="3.30.565.10">
    <property type="entry name" value="Histidine kinase-like ATPase, C-terminal domain"/>
    <property type="match status" value="1"/>
</dbReference>
<organism evidence="11 12">
    <name type="scientific">Desulfopila aestuarii DSM 18488</name>
    <dbReference type="NCBI Taxonomy" id="1121416"/>
    <lineage>
        <taxon>Bacteria</taxon>
        <taxon>Pseudomonadati</taxon>
        <taxon>Thermodesulfobacteriota</taxon>
        <taxon>Desulfobulbia</taxon>
        <taxon>Desulfobulbales</taxon>
        <taxon>Desulfocapsaceae</taxon>
        <taxon>Desulfopila</taxon>
    </lineage>
</organism>
<evidence type="ECO:0000313" key="11">
    <source>
        <dbReference type="EMBL" id="SHO44415.1"/>
    </source>
</evidence>
<keyword evidence="3" id="KW-0597">Phosphoprotein</keyword>
<evidence type="ECO:0000256" key="7">
    <source>
        <dbReference type="ARBA" id="ARBA00022840"/>
    </source>
</evidence>
<dbReference type="PRINTS" id="PR00344">
    <property type="entry name" value="BCTRLSENSOR"/>
</dbReference>
<protein>
    <recommendedName>
        <fullName evidence="2">histidine kinase</fullName>
        <ecNumber evidence="2">2.7.13.3</ecNumber>
    </recommendedName>
</protein>
<keyword evidence="8" id="KW-0902">Two-component regulatory system</keyword>
<dbReference type="SUPFAM" id="SSF55874">
    <property type="entry name" value="ATPase domain of HSP90 chaperone/DNA topoisomerase II/histidine kinase"/>
    <property type="match status" value="1"/>
</dbReference>
<dbReference type="OrthoDB" id="9808844at2"/>
<name>A0A1M7XZJ9_9BACT</name>
<dbReference type="EMBL" id="FRFE01000003">
    <property type="protein sequence ID" value="SHO44415.1"/>
    <property type="molecule type" value="Genomic_DNA"/>
</dbReference>
<keyword evidence="12" id="KW-1185">Reference proteome</keyword>
<evidence type="ECO:0000256" key="5">
    <source>
        <dbReference type="ARBA" id="ARBA00022741"/>
    </source>
</evidence>
<dbReference type="GO" id="GO:0000155">
    <property type="term" value="F:phosphorelay sensor kinase activity"/>
    <property type="evidence" value="ECO:0007669"/>
    <property type="project" value="InterPro"/>
</dbReference>
<dbReference type="Proteomes" id="UP000184603">
    <property type="component" value="Unassembled WGS sequence"/>
</dbReference>
<evidence type="ECO:0000256" key="4">
    <source>
        <dbReference type="ARBA" id="ARBA00022679"/>
    </source>
</evidence>
<keyword evidence="4" id="KW-0808">Transferase</keyword>
<evidence type="ECO:0000256" key="6">
    <source>
        <dbReference type="ARBA" id="ARBA00022777"/>
    </source>
</evidence>
<keyword evidence="7" id="KW-0067">ATP-binding</keyword>
<evidence type="ECO:0000256" key="9">
    <source>
        <dbReference type="SAM" id="Phobius"/>
    </source>
</evidence>
<dbReference type="SUPFAM" id="SSF47384">
    <property type="entry name" value="Homodimeric domain of signal transducing histidine kinase"/>
    <property type="match status" value="1"/>
</dbReference>
<accession>A0A1M7XZJ9</accession>